<gene>
    <name evidence="1" type="ORF">ALEPTO_LOCUS5807</name>
</gene>
<reference evidence="1" key="1">
    <citation type="submission" date="2021-06" db="EMBL/GenBank/DDBJ databases">
        <authorList>
            <person name="Kallberg Y."/>
            <person name="Tangrot J."/>
            <person name="Rosling A."/>
        </authorList>
    </citation>
    <scope>NUCLEOTIDE SEQUENCE</scope>
    <source>
        <strain evidence="1">FL130A</strain>
    </source>
</reference>
<name>A0A9N9AYE7_9GLOM</name>
<proteinExistence type="predicted"/>
<sequence length="67" mass="8210">MVQDILMLNFIDMNLKHSMKLNLVKEERKLIFVKMKPKWSSVKMMKKLRFEFRKGRTTVKFCEDEIE</sequence>
<protein>
    <submittedName>
        <fullName evidence="1">7628_t:CDS:1</fullName>
    </submittedName>
</protein>
<accession>A0A9N9AYE7</accession>
<evidence type="ECO:0000313" key="2">
    <source>
        <dbReference type="Proteomes" id="UP000789508"/>
    </source>
</evidence>
<organism evidence="1 2">
    <name type="scientific">Ambispora leptoticha</name>
    <dbReference type="NCBI Taxonomy" id="144679"/>
    <lineage>
        <taxon>Eukaryota</taxon>
        <taxon>Fungi</taxon>
        <taxon>Fungi incertae sedis</taxon>
        <taxon>Mucoromycota</taxon>
        <taxon>Glomeromycotina</taxon>
        <taxon>Glomeromycetes</taxon>
        <taxon>Archaeosporales</taxon>
        <taxon>Ambisporaceae</taxon>
        <taxon>Ambispora</taxon>
    </lineage>
</organism>
<evidence type="ECO:0000313" key="1">
    <source>
        <dbReference type="EMBL" id="CAG8549543.1"/>
    </source>
</evidence>
<dbReference type="Proteomes" id="UP000789508">
    <property type="component" value="Unassembled WGS sequence"/>
</dbReference>
<dbReference type="AlphaFoldDB" id="A0A9N9AYE7"/>
<comment type="caution">
    <text evidence="1">The sequence shown here is derived from an EMBL/GenBank/DDBJ whole genome shotgun (WGS) entry which is preliminary data.</text>
</comment>
<keyword evidence="2" id="KW-1185">Reference proteome</keyword>
<dbReference type="EMBL" id="CAJVPS010001757">
    <property type="protein sequence ID" value="CAG8549543.1"/>
    <property type="molecule type" value="Genomic_DNA"/>
</dbReference>